<proteinExistence type="predicted"/>
<protein>
    <recommendedName>
        <fullName evidence="2">DUF4283 domain-containing protein</fullName>
    </recommendedName>
</protein>
<dbReference type="Pfam" id="PF14111">
    <property type="entry name" value="DUF4283"/>
    <property type="match status" value="1"/>
</dbReference>
<evidence type="ECO:0000313" key="4">
    <source>
        <dbReference type="Proteomes" id="UP001311915"/>
    </source>
</evidence>
<evidence type="ECO:0000259" key="2">
    <source>
        <dbReference type="Pfam" id="PF14111"/>
    </source>
</evidence>
<name>A0AAV9KLQ4_9SOLN</name>
<reference evidence="3 4" key="1">
    <citation type="submission" date="2023-10" db="EMBL/GenBank/DDBJ databases">
        <title>Genome-Wide Identification Analysis in wild type Solanum Pinnatisectum Reveals Some Genes Defensing Phytophthora Infestans.</title>
        <authorList>
            <person name="Sun C."/>
        </authorList>
    </citation>
    <scope>NUCLEOTIDE SEQUENCE [LARGE SCALE GENOMIC DNA]</scope>
    <source>
        <strain evidence="3">LQN</strain>
        <tissue evidence="3">Leaf</tissue>
    </source>
</reference>
<organism evidence="3 4">
    <name type="scientific">Solanum pinnatisectum</name>
    <name type="common">tansyleaf nightshade</name>
    <dbReference type="NCBI Taxonomy" id="50273"/>
    <lineage>
        <taxon>Eukaryota</taxon>
        <taxon>Viridiplantae</taxon>
        <taxon>Streptophyta</taxon>
        <taxon>Embryophyta</taxon>
        <taxon>Tracheophyta</taxon>
        <taxon>Spermatophyta</taxon>
        <taxon>Magnoliopsida</taxon>
        <taxon>eudicotyledons</taxon>
        <taxon>Gunneridae</taxon>
        <taxon>Pentapetalae</taxon>
        <taxon>asterids</taxon>
        <taxon>lamiids</taxon>
        <taxon>Solanales</taxon>
        <taxon>Solanaceae</taxon>
        <taxon>Solanoideae</taxon>
        <taxon>Solaneae</taxon>
        <taxon>Solanum</taxon>
    </lineage>
</organism>
<sequence length="294" mass="33114">MKITKPQLQTPEGAPIGTGKEKVTPNRDEQWPELAKGSGSGTGQAKTLVEGNGPVTQATTSISTQRKLELNGVAAATPWANLFSTNRLATKGMNLKYTSPVIIDGEKIVEILEEDVARDNEKWAPSIVIYVVGTAPSIGAMERFILEQGTFTIKPVILYHKDGYFVVRFANERERDMVLCSGFHYLMRRPVIMKPWVLEFNFKEEILTTIPFWVKLPNLPLNCWNEVVLSKIGSILGKPLYADECTSQVNRISFARILVEVDITRPLPKVIKMHDPKGKVLEQQVWFEWKPIFC</sequence>
<feature type="compositionally biased region" description="Basic and acidic residues" evidence="1">
    <location>
        <begin position="19"/>
        <end position="30"/>
    </location>
</feature>
<dbReference type="AlphaFoldDB" id="A0AAV9KLQ4"/>
<comment type="caution">
    <text evidence="3">The sequence shown here is derived from an EMBL/GenBank/DDBJ whole genome shotgun (WGS) entry which is preliminary data.</text>
</comment>
<feature type="region of interest" description="Disordered" evidence="1">
    <location>
        <begin position="1"/>
        <end position="47"/>
    </location>
</feature>
<dbReference type="InterPro" id="IPR025558">
    <property type="entry name" value="DUF4283"/>
</dbReference>
<dbReference type="EMBL" id="JAWPEI010000010">
    <property type="protein sequence ID" value="KAK4713550.1"/>
    <property type="molecule type" value="Genomic_DNA"/>
</dbReference>
<keyword evidence="4" id="KW-1185">Reference proteome</keyword>
<gene>
    <name evidence="3" type="ORF">R3W88_019457</name>
</gene>
<evidence type="ECO:0000313" key="3">
    <source>
        <dbReference type="EMBL" id="KAK4713550.1"/>
    </source>
</evidence>
<dbReference type="PANTHER" id="PTHR33233">
    <property type="entry name" value="ENDONUCLEASE/EXONUCLEASE/PHOSPHATASE"/>
    <property type="match status" value="1"/>
</dbReference>
<dbReference type="Proteomes" id="UP001311915">
    <property type="component" value="Unassembled WGS sequence"/>
</dbReference>
<dbReference type="PANTHER" id="PTHR33233:SF14">
    <property type="entry name" value="ENDONUCLEASE_EXONUCLEASE_PHOSPHATASE"/>
    <property type="match status" value="1"/>
</dbReference>
<feature type="compositionally biased region" description="Polar residues" evidence="1">
    <location>
        <begin position="1"/>
        <end position="10"/>
    </location>
</feature>
<feature type="domain" description="DUF4283" evidence="2">
    <location>
        <begin position="120"/>
        <end position="204"/>
    </location>
</feature>
<accession>A0AAV9KLQ4</accession>
<evidence type="ECO:0000256" key="1">
    <source>
        <dbReference type="SAM" id="MobiDB-lite"/>
    </source>
</evidence>